<organism evidence="1 2">
    <name type="scientific">Actinocrispum wychmicini</name>
    <dbReference type="NCBI Taxonomy" id="1213861"/>
    <lineage>
        <taxon>Bacteria</taxon>
        <taxon>Bacillati</taxon>
        <taxon>Actinomycetota</taxon>
        <taxon>Actinomycetes</taxon>
        <taxon>Pseudonocardiales</taxon>
        <taxon>Pseudonocardiaceae</taxon>
        <taxon>Actinocrispum</taxon>
    </lineage>
</organism>
<dbReference type="AlphaFoldDB" id="A0A4R2J9X7"/>
<reference evidence="1 2" key="1">
    <citation type="submission" date="2019-03" db="EMBL/GenBank/DDBJ databases">
        <title>Genomic Encyclopedia of Type Strains, Phase IV (KMG-IV): sequencing the most valuable type-strain genomes for metagenomic binning, comparative biology and taxonomic classification.</title>
        <authorList>
            <person name="Goeker M."/>
        </authorList>
    </citation>
    <scope>NUCLEOTIDE SEQUENCE [LARGE SCALE GENOMIC DNA]</scope>
    <source>
        <strain evidence="1 2">DSM 45934</strain>
    </source>
</reference>
<keyword evidence="2" id="KW-1185">Reference proteome</keyword>
<dbReference type="InterPro" id="IPR015421">
    <property type="entry name" value="PyrdxlP-dep_Trfase_major"/>
</dbReference>
<proteinExistence type="predicted"/>
<dbReference type="Gene3D" id="3.40.640.10">
    <property type="entry name" value="Type I PLP-dependent aspartate aminotransferase-like (Major domain)"/>
    <property type="match status" value="1"/>
</dbReference>
<accession>A0A4R2J9X7</accession>
<dbReference type="Proteomes" id="UP000295680">
    <property type="component" value="Unassembled WGS sequence"/>
</dbReference>
<dbReference type="SUPFAM" id="SSF53383">
    <property type="entry name" value="PLP-dependent transferases"/>
    <property type="match status" value="1"/>
</dbReference>
<name>A0A4R2J9X7_9PSEU</name>
<evidence type="ECO:0008006" key="3">
    <source>
        <dbReference type="Google" id="ProtNLM"/>
    </source>
</evidence>
<dbReference type="RefSeq" id="WP_132122829.1">
    <property type="nucleotide sequence ID" value="NZ_SLWS01000008.1"/>
</dbReference>
<dbReference type="EMBL" id="SLWS01000008">
    <property type="protein sequence ID" value="TCO55067.1"/>
    <property type="molecule type" value="Genomic_DNA"/>
</dbReference>
<gene>
    <name evidence="1" type="ORF">EV192_108355</name>
</gene>
<protein>
    <recommendedName>
        <fullName evidence="3">Aminotransferase class I and II</fullName>
    </recommendedName>
</protein>
<evidence type="ECO:0000313" key="2">
    <source>
        <dbReference type="Proteomes" id="UP000295680"/>
    </source>
</evidence>
<comment type="caution">
    <text evidence="1">The sequence shown here is derived from an EMBL/GenBank/DDBJ whole genome shotgun (WGS) entry which is preliminary data.</text>
</comment>
<sequence length="143" mass="15294">MGRIGHLDRPSHIMQLAAAHLMANGGAIRLMHRLRQLRARKRAIVEPAFSTVDTTFAVPTAGPATDVASALLRRGVRTETLAPYYFAPELVPQALLLGYVHLPDSLLRKALSVLGEVLGRMTCESGGPVDLPAGHDQAVRGVG</sequence>
<evidence type="ECO:0000313" key="1">
    <source>
        <dbReference type="EMBL" id="TCO55067.1"/>
    </source>
</evidence>
<dbReference type="OrthoDB" id="3496182at2"/>
<dbReference type="InterPro" id="IPR015424">
    <property type="entry name" value="PyrdxlP-dep_Trfase"/>
</dbReference>